<dbReference type="SUPFAM" id="SSF52540">
    <property type="entry name" value="P-loop containing nucleoside triphosphate hydrolases"/>
    <property type="match status" value="1"/>
</dbReference>
<sequence>MYFLALAADYDGTLADQGVVSAETLEALRAFKRSGRRLLLVTGRELDDLRRSFPDLPLFDRVIAENGGLLYDSESGRERLLGSPPPAEFVRKLMEKNVAPISVGRTIVATWRPHETAILQAIQELHLDLQITFNKAAVMVLPPGVNKTSGLKAALDELDLSPHNVVAVGDAENDYGFMAACGCSAAVANALPTVAESADIRLKSDHGAGVVELLREVQARDMGVAPLSRLGVDIGPDRDGAPAYLLPTDTALVVGPSGCGKSSFATRFTELLVDKRFEFCVIDPEGDYENLRDAIRLGDGATPPSTERAIHFLRESGLNLVVNTIAMTLDERQRLLETFLRALLELRHETGRPHFLLIDEAHHFLPRSDAEHGEALLSRIPGVVLITVKPELVARAALAEIDVVLGAGPVQSAFAAIAEVNGVAAPRGPVPNAGEFLFWRVKDSGPARIVPNRAPAQPHNRHRGKYAAGDVGRLKGFRFGHLGEDAPCAKNLNDFVRLAAAVEDGVWLRHLRSGDFAAWFLNVIRDEQLARTAAEIGSQTGLPTAESRRRIIESVKERYVLS</sequence>
<dbReference type="GO" id="GO:0005829">
    <property type="term" value="C:cytosol"/>
    <property type="evidence" value="ECO:0007669"/>
    <property type="project" value="TreeGrafter"/>
</dbReference>
<dbReference type="Pfam" id="PF13401">
    <property type="entry name" value="AAA_22"/>
    <property type="match status" value="1"/>
</dbReference>
<organism evidence="2 3">
    <name type="scientific">Hansschlegelia zhihuaiae</name>
    <dbReference type="NCBI Taxonomy" id="405005"/>
    <lineage>
        <taxon>Bacteria</taxon>
        <taxon>Pseudomonadati</taxon>
        <taxon>Pseudomonadota</taxon>
        <taxon>Alphaproteobacteria</taxon>
        <taxon>Hyphomicrobiales</taxon>
        <taxon>Methylopilaceae</taxon>
        <taxon>Hansschlegelia</taxon>
    </lineage>
</organism>
<gene>
    <name evidence="2" type="ORF">EK403_18105</name>
</gene>
<evidence type="ECO:0000313" key="3">
    <source>
        <dbReference type="Proteomes" id="UP000289708"/>
    </source>
</evidence>
<dbReference type="InterPro" id="IPR027417">
    <property type="entry name" value="P-loop_NTPase"/>
</dbReference>
<dbReference type="GO" id="GO:0000287">
    <property type="term" value="F:magnesium ion binding"/>
    <property type="evidence" value="ECO:0007669"/>
    <property type="project" value="TreeGrafter"/>
</dbReference>
<protein>
    <submittedName>
        <fullName evidence="2">HAD-IIB family hydrolase</fullName>
    </submittedName>
</protein>
<dbReference type="GO" id="GO:0016887">
    <property type="term" value="F:ATP hydrolysis activity"/>
    <property type="evidence" value="ECO:0007669"/>
    <property type="project" value="InterPro"/>
</dbReference>
<feature type="domain" description="AAA+ ATPase" evidence="1">
    <location>
        <begin position="247"/>
        <end position="407"/>
    </location>
</feature>
<dbReference type="AlphaFoldDB" id="A0A4V1KI93"/>
<dbReference type="SUPFAM" id="SSF56784">
    <property type="entry name" value="HAD-like"/>
    <property type="match status" value="1"/>
</dbReference>
<keyword evidence="3" id="KW-1185">Reference proteome</keyword>
<dbReference type="EMBL" id="RYFI01000020">
    <property type="protein sequence ID" value="RXF69892.1"/>
    <property type="molecule type" value="Genomic_DNA"/>
</dbReference>
<dbReference type="RefSeq" id="WP_128778867.1">
    <property type="nucleotide sequence ID" value="NZ_RYFI01000020.1"/>
</dbReference>
<dbReference type="GO" id="GO:0016791">
    <property type="term" value="F:phosphatase activity"/>
    <property type="evidence" value="ECO:0007669"/>
    <property type="project" value="TreeGrafter"/>
</dbReference>
<evidence type="ECO:0000259" key="1">
    <source>
        <dbReference type="SMART" id="SM00382"/>
    </source>
</evidence>
<dbReference type="InterPro" id="IPR023214">
    <property type="entry name" value="HAD_sf"/>
</dbReference>
<dbReference type="InterPro" id="IPR036412">
    <property type="entry name" value="HAD-like_sf"/>
</dbReference>
<dbReference type="InterPro" id="IPR049945">
    <property type="entry name" value="AAA_22"/>
</dbReference>
<accession>A0A4V1KI93</accession>
<dbReference type="NCBIfam" id="TIGR01484">
    <property type="entry name" value="HAD-SF-IIB"/>
    <property type="match status" value="1"/>
</dbReference>
<dbReference type="PANTHER" id="PTHR10000">
    <property type="entry name" value="PHOSPHOSERINE PHOSPHATASE"/>
    <property type="match status" value="1"/>
</dbReference>
<dbReference type="Gene3D" id="3.90.1070.10">
    <property type="match status" value="1"/>
</dbReference>
<name>A0A4V1KI93_9HYPH</name>
<dbReference type="Gene3D" id="3.40.50.300">
    <property type="entry name" value="P-loop containing nucleotide triphosphate hydrolases"/>
    <property type="match status" value="1"/>
</dbReference>
<dbReference type="InterPro" id="IPR003593">
    <property type="entry name" value="AAA+_ATPase"/>
</dbReference>
<proteinExistence type="predicted"/>
<dbReference type="InterPro" id="IPR006379">
    <property type="entry name" value="HAD-SF_hydro_IIB"/>
</dbReference>
<dbReference type="SMART" id="SM00382">
    <property type="entry name" value="AAA"/>
    <property type="match status" value="1"/>
</dbReference>
<reference evidence="2 3" key="1">
    <citation type="submission" date="2018-12" db="EMBL/GenBank/DDBJ databases">
        <title>bacterium Hansschlegelia zhihuaiae S113.</title>
        <authorList>
            <person name="He J."/>
        </authorList>
    </citation>
    <scope>NUCLEOTIDE SEQUENCE [LARGE SCALE GENOMIC DNA]</scope>
    <source>
        <strain evidence="2 3">S 113</strain>
    </source>
</reference>
<dbReference type="OrthoDB" id="9768060at2"/>
<comment type="caution">
    <text evidence="2">The sequence shown here is derived from an EMBL/GenBank/DDBJ whole genome shotgun (WGS) entry which is preliminary data.</text>
</comment>
<dbReference type="PANTHER" id="PTHR10000:SF8">
    <property type="entry name" value="HAD SUPERFAMILY HYDROLASE-LIKE, TYPE 3"/>
    <property type="match status" value="1"/>
</dbReference>
<evidence type="ECO:0000313" key="2">
    <source>
        <dbReference type="EMBL" id="RXF69892.1"/>
    </source>
</evidence>
<keyword evidence="2" id="KW-0378">Hydrolase</keyword>
<dbReference type="Gene3D" id="3.40.50.1000">
    <property type="entry name" value="HAD superfamily/HAD-like"/>
    <property type="match status" value="1"/>
</dbReference>
<dbReference type="Pfam" id="PF08282">
    <property type="entry name" value="Hydrolase_3"/>
    <property type="match status" value="2"/>
</dbReference>
<dbReference type="Proteomes" id="UP000289708">
    <property type="component" value="Unassembled WGS sequence"/>
</dbReference>